<feature type="binding site" evidence="5">
    <location>
        <begin position="125"/>
        <end position="127"/>
    </location>
    <ligand>
        <name>biotin</name>
        <dbReference type="ChEBI" id="CHEBI:57586"/>
    </ligand>
</feature>
<feature type="domain" description="BPL/LPL catalytic" evidence="6">
    <location>
        <begin position="68"/>
        <end position="264"/>
    </location>
</feature>
<dbReference type="InterPro" id="IPR013196">
    <property type="entry name" value="HTH_11"/>
</dbReference>
<accession>A0A9D1PT52</accession>
<keyword evidence="4 5" id="KW-0092">Biotin</keyword>
<keyword evidence="2 5" id="KW-0547">Nucleotide-binding</keyword>
<evidence type="ECO:0000256" key="4">
    <source>
        <dbReference type="ARBA" id="ARBA00023267"/>
    </source>
</evidence>
<keyword evidence="5" id="KW-0238">DNA-binding</keyword>
<dbReference type="GO" id="GO:0005737">
    <property type="term" value="C:cytoplasm"/>
    <property type="evidence" value="ECO:0007669"/>
    <property type="project" value="TreeGrafter"/>
</dbReference>
<dbReference type="SUPFAM" id="SSF46785">
    <property type="entry name" value="Winged helix' DNA-binding domain"/>
    <property type="match status" value="1"/>
</dbReference>
<keyword evidence="5" id="KW-0805">Transcription regulation</keyword>
<dbReference type="AlphaFoldDB" id="A0A9D1PT52"/>
<feature type="DNA-binding region" description="H-T-H motif" evidence="5">
    <location>
        <begin position="24"/>
        <end position="43"/>
    </location>
</feature>
<dbReference type="SUPFAM" id="SSF50037">
    <property type="entry name" value="C-terminal domain of transcriptional repressors"/>
    <property type="match status" value="1"/>
</dbReference>
<dbReference type="GO" id="GO:0005524">
    <property type="term" value="F:ATP binding"/>
    <property type="evidence" value="ECO:0007669"/>
    <property type="project" value="UniProtKB-UniRule"/>
</dbReference>
<dbReference type="HAMAP" id="MF_00978">
    <property type="entry name" value="Bifunct_BirA"/>
    <property type="match status" value="1"/>
</dbReference>
<dbReference type="GO" id="GO:0016740">
    <property type="term" value="F:transferase activity"/>
    <property type="evidence" value="ECO:0007669"/>
    <property type="project" value="UniProtKB-ARBA"/>
</dbReference>
<evidence type="ECO:0000313" key="7">
    <source>
        <dbReference type="EMBL" id="HIV86459.1"/>
    </source>
</evidence>
<reference evidence="7" key="2">
    <citation type="submission" date="2021-04" db="EMBL/GenBank/DDBJ databases">
        <authorList>
            <person name="Gilroy R."/>
        </authorList>
    </citation>
    <scope>NUCLEOTIDE SEQUENCE</scope>
    <source>
        <strain evidence="7">5790</strain>
    </source>
</reference>
<keyword evidence="1 5" id="KW-0436">Ligase</keyword>
<dbReference type="CDD" id="cd16442">
    <property type="entry name" value="BPL"/>
    <property type="match status" value="1"/>
</dbReference>
<organism evidence="7 8">
    <name type="scientific">Candidatus Monoglobus merdigallinarum</name>
    <dbReference type="NCBI Taxonomy" id="2838698"/>
    <lineage>
        <taxon>Bacteria</taxon>
        <taxon>Bacillati</taxon>
        <taxon>Bacillota</taxon>
        <taxon>Clostridia</taxon>
        <taxon>Monoglobales</taxon>
        <taxon>Monoglobaceae</taxon>
        <taxon>Monoglobus</taxon>
    </lineage>
</organism>
<keyword evidence="5" id="KW-0804">Transcription</keyword>
<feature type="binding site" evidence="5">
    <location>
        <position position="192"/>
    </location>
    <ligand>
        <name>biotin</name>
        <dbReference type="ChEBI" id="CHEBI:57586"/>
    </ligand>
</feature>
<dbReference type="Gene3D" id="2.30.30.100">
    <property type="match status" value="1"/>
</dbReference>
<comment type="catalytic activity">
    <reaction evidence="5">
        <text>biotin + L-lysyl-[protein] + ATP = N(6)-biotinyl-L-lysyl-[protein] + AMP + diphosphate + H(+)</text>
        <dbReference type="Rhea" id="RHEA:11756"/>
        <dbReference type="Rhea" id="RHEA-COMP:9752"/>
        <dbReference type="Rhea" id="RHEA-COMP:10505"/>
        <dbReference type="ChEBI" id="CHEBI:15378"/>
        <dbReference type="ChEBI" id="CHEBI:29969"/>
        <dbReference type="ChEBI" id="CHEBI:30616"/>
        <dbReference type="ChEBI" id="CHEBI:33019"/>
        <dbReference type="ChEBI" id="CHEBI:57586"/>
        <dbReference type="ChEBI" id="CHEBI:83144"/>
        <dbReference type="ChEBI" id="CHEBI:456215"/>
        <dbReference type="EC" id="6.3.4.15"/>
    </reaction>
</comment>
<dbReference type="EC" id="6.3.4.15" evidence="5"/>
<dbReference type="InterPro" id="IPR036388">
    <property type="entry name" value="WH-like_DNA-bd_sf"/>
</dbReference>
<dbReference type="NCBIfam" id="TIGR00121">
    <property type="entry name" value="birA_ligase"/>
    <property type="match status" value="1"/>
</dbReference>
<dbReference type="InterPro" id="IPR036390">
    <property type="entry name" value="WH_DNA-bd_sf"/>
</dbReference>
<dbReference type="PANTHER" id="PTHR12835:SF5">
    <property type="entry name" value="BIOTIN--PROTEIN LIGASE"/>
    <property type="match status" value="1"/>
</dbReference>
<gene>
    <name evidence="5" type="primary">birA</name>
    <name evidence="7" type="ORF">H9900_06615</name>
</gene>
<protein>
    <recommendedName>
        <fullName evidence="5">Bifunctional ligase/repressor BirA</fullName>
    </recommendedName>
    <alternativeName>
        <fullName evidence="5">Biotin--[acetyl-CoA-carboxylase] ligase</fullName>
        <ecNumber evidence="5">6.3.4.15</ecNumber>
    </alternativeName>
    <alternativeName>
        <fullName evidence="5">Biotin--protein ligase</fullName>
    </alternativeName>
    <alternativeName>
        <fullName evidence="5">Biotin-[acetyl-CoA carboxylase] synthetase</fullName>
    </alternativeName>
</protein>
<evidence type="ECO:0000256" key="1">
    <source>
        <dbReference type="ARBA" id="ARBA00022598"/>
    </source>
</evidence>
<comment type="caution">
    <text evidence="7">The sequence shown here is derived from an EMBL/GenBank/DDBJ whole genome shotgun (WGS) entry which is preliminary data.</text>
</comment>
<dbReference type="Pfam" id="PF03099">
    <property type="entry name" value="BPL_LplA_LipB"/>
    <property type="match status" value="1"/>
</dbReference>
<keyword evidence="5" id="KW-0678">Repressor</keyword>
<evidence type="ECO:0000256" key="5">
    <source>
        <dbReference type="HAMAP-Rule" id="MF_00978"/>
    </source>
</evidence>
<dbReference type="EMBL" id="DXIJ01000144">
    <property type="protein sequence ID" value="HIV86459.1"/>
    <property type="molecule type" value="Genomic_DNA"/>
</dbReference>
<name>A0A9D1PT52_9FIRM</name>
<dbReference type="SUPFAM" id="SSF55681">
    <property type="entry name" value="Class II aaRS and biotin synthetases"/>
    <property type="match status" value="1"/>
</dbReference>
<reference evidence="7" key="1">
    <citation type="journal article" date="2021" name="PeerJ">
        <title>Extensive microbial diversity within the chicken gut microbiome revealed by metagenomics and culture.</title>
        <authorList>
            <person name="Gilroy R."/>
            <person name="Ravi A."/>
            <person name="Getino M."/>
            <person name="Pursley I."/>
            <person name="Horton D.L."/>
            <person name="Alikhan N.F."/>
            <person name="Baker D."/>
            <person name="Gharbi K."/>
            <person name="Hall N."/>
            <person name="Watson M."/>
            <person name="Adriaenssens E.M."/>
            <person name="Foster-Nyarko E."/>
            <person name="Jarju S."/>
            <person name="Secka A."/>
            <person name="Antonio M."/>
            <person name="Oren A."/>
            <person name="Chaudhuri R.R."/>
            <person name="La Ragione R."/>
            <person name="Hildebrand F."/>
            <person name="Pallen M.J."/>
        </authorList>
    </citation>
    <scope>NUCLEOTIDE SEQUENCE</scope>
    <source>
        <strain evidence="7">5790</strain>
    </source>
</reference>
<dbReference type="InterPro" id="IPR004143">
    <property type="entry name" value="BPL_LPL_catalytic"/>
</dbReference>
<dbReference type="InterPro" id="IPR003142">
    <property type="entry name" value="BPL_C"/>
</dbReference>
<dbReference type="PANTHER" id="PTHR12835">
    <property type="entry name" value="BIOTIN PROTEIN LIGASE"/>
    <property type="match status" value="1"/>
</dbReference>
<comment type="similarity">
    <text evidence="5">Belongs to the biotin--protein ligase family.</text>
</comment>
<dbReference type="Gene3D" id="3.30.930.10">
    <property type="entry name" value="Bira Bifunctional Protein, Domain 2"/>
    <property type="match status" value="1"/>
</dbReference>
<dbReference type="InterPro" id="IPR045864">
    <property type="entry name" value="aa-tRNA-synth_II/BPL/LPL"/>
</dbReference>
<sequence length="330" mass="35288">MRDGSTKSRVLDVLTENMNSAVSGEDLAGLAGVSRSAVWKAVSSLKQQGYNIEARRNLGYILKPSNVISRSGIVRHLKEPKLGELIVIMDAVDSTNNEAKRYAAASARGGAVDRIFIANEQTAGRGRRGRSFYSPPGTGVYMSFLIHPDMAAAEAVRLTTAASVAVCRSLEEVFGVQPRIKWVNDVYLNDKKLCGILTEAISDFETGIVHSAIVGIGVNLSTDSFPDDISGVAGAVCPGGDGSERSRFIAALINSFTGMFSTENGVMTLCSYIDEYKKRSMVIGRRIRILNTGELAEALDVDSDGSLIVRTDGGGVERLSGGEISIRLSE</sequence>
<evidence type="ECO:0000259" key="6">
    <source>
        <dbReference type="PROSITE" id="PS51733"/>
    </source>
</evidence>
<dbReference type="GO" id="GO:0006355">
    <property type="term" value="P:regulation of DNA-templated transcription"/>
    <property type="evidence" value="ECO:0007669"/>
    <property type="project" value="UniProtKB-UniRule"/>
</dbReference>
<evidence type="ECO:0000256" key="3">
    <source>
        <dbReference type="ARBA" id="ARBA00022840"/>
    </source>
</evidence>
<dbReference type="InterPro" id="IPR008988">
    <property type="entry name" value="Transcriptional_repressor_C"/>
</dbReference>
<proteinExistence type="inferred from homology"/>
<feature type="binding site" evidence="5">
    <location>
        <begin position="94"/>
        <end position="96"/>
    </location>
    <ligand>
        <name>biotin</name>
        <dbReference type="ChEBI" id="CHEBI:57586"/>
    </ligand>
</feature>
<feature type="binding site" evidence="5">
    <location>
        <position position="121"/>
    </location>
    <ligand>
        <name>biotin</name>
        <dbReference type="ChEBI" id="CHEBI:57586"/>
    </ligand>
</feature>
<dbReference type="InterPro" id="IPR004408">
    <property type="entry name" value="Biotin_CoA_COase_ligase"/>
</dbReference>
<dbReference type="GO" id="GO:0004077">
    <property type="term" value="F:biotin--[biotin carboxyl-carrier protein] ligase activity"/>
    <property type="evidence" value="ECO:0007669"/>
    <property type="project" value="UniProtKB-UniRule"/>
</dbReference>
<evidence type="ECO:0000256" key="2">
    <source>
        <dbReference type="ARBA" id="ARBA00022741"/>
    </source>
</evidence>
<dbReference type="InterPro" id="IPR030855">
    <property type="entry name" value="Bifunct_BirA"/>
</dbReference>
<dbReference type="Proteomes" id="UP000824162">
    <property type="component" value="Unassembled WGS sequence"/>
</dbReference>
<dbReference type="Pfam" id="PF02237">
    <property type="entry name" value="BPL_C"/>
    <property type="match status" value="1"/>
</dbReference>
<dbReference type="Gene3D" id="1.10.10.10">
    <property type="entry name" value="Winged helix-like DNA-binding domain superfamily/Winged helix DNA-binding domain"/>
    <property type="match status" value="1"/>
</dbReference>
<dbReference type="GO" id="GO:0009249">
    <property type="term" value="P:protein lipoylation"/>
    <property type="evidence" value="ECO:0007669"/>
    <property type="project" value="UniProtKB-ARBA"/>
</dbReference>
<evidence type="ECO:0000313" key="8">
    <source>
        <dbReference type="Proteomes" id="UP000824162"/>
    </source>
</evidence>
<dbReference type="Pfam" id="PF08279">
    <property type="entry name" value="HTH_11"/>
    <property type="match status" value="1"/>
</dbReference>
<keyword evidence="3 5" id="KW-0067">ATP-binding</keyword>
<dbReference type="PROSITE" id="PS51733">
    <property type="entry name" value="BPL_LPL_CATALYTIC"/>
    <property type="match status" value="1"/>
</dbReference>
<comment type="function">
    <text evidence="5">Acts both as a biotin--[acetyl-CoA-carboxylase] ligase and a repressor.</text>
</comment>
<dbReference type="GO" id="GO:0003677">
    <property type="term" value="F:DNA binding"/>
    <property type="evidence" value="ECO:0007669"/>
    <property type="project" value="UniProtKB-UniRule"/>
</dbReference>